<dbReference type="InterPro" id="IPR001623">
    <property type="entry name" value="DnaJ_domain"/>
</dbReference>
<feature type="transmembrane region" description="Helical" evidence="7">
    <location>
        <begin position="41"/>
        <end position="68"/>
    </location>
</feature>
<comment type="subcellular location">
    <subcellularLocation>
        <location evidence="1">Membrane</location>
        <topology evidence="1">Single-pass membrane protein</topology>
    </subcellularLocation>
</comment>
<comment type="similarity">
    <text evidence="6">Belongs to the TIM14 family.</text>
</comment>
<name>A0A0F3IMR2_9GAMM</name>
<keyword evidence="2 7" id="KW-0812">Transmembrane</keyword>
<evidence type="ECO:0000256" key="1">
    <source>
        <dbReference type="ARBA" id="ARBA00004167"/>
    </source>
</evidence>
<dbReference type="PANTHER" id="PTHR12763:SF28">
    <property type="entry name" value="GEO10507P1-RELATED"/>
    <property type="match status" value="1"/>
</dbReference>
<accession>A0A0F3IMR2</accession>
<dbReference type="PATRIC" id="fig|1632867.3.peg.5481"/>
<dbReference type="PROSITE" id="PS50076">
    <property type="entry name" value="DNAJ_2"/>
    <property type="match status" value="1"/>
</dbReference>
<dbReference type="PANTHER" id="PTHR12763">
    <property type="match status" value="1"/>
</dbReference>
<keyword evidence="4 7" id="KW-0472">Membrane</keyword>
<dbReference type="Proteomes" id="UP000033684">
    <property type="component" value="Unassembled WGS sequence"/>
</dbReference>
<keyword evidence="5" id="KW-0143">Chaperone</keyword>
<dbReference type="InterPro" id="IPR036869">
    <property type="entry name" value="J_dom_sf"/>
</dbReference>
<proteinExistence type="inferred from homology"/>
<dbReference type="SUPFAM" id="SSF46565">
    <property type="entry name" value="Chaperone J-domain"/>
    <property type="match status" value="1"/>
</dbReference>
<dbReference type="SMART" id="SM00271">
    <property type="entry name" value="DnaJ"/>
    <property type="match status" value="1"/>
</dbReference>
<keyword evidence="3 7" id="KW-1133">Transmembrane helix</keyword>
<dbReference type="EMBL" id="LAJX01000084">
    <property type="protein sequence ID" value="KJV06849.1"/>
    <property type="molecule type" value="Genomic_DNA"/>
</dbReference>
<evidence type="ECO:0000256" key="6">
    <source>
        <dbReference type="ARBA" id="ARBA00038105"/>
    </source>
</evidence>
<reference evidence="10" key="1">
    <citation type="submission" date="2015-03" db="EMBL/GenBank/DDBJ databases">
        <title>Draft genome sequence of a novel methanotroph (Sn10-6) isolated from flooded ricefield rhizosphere in India.</title>
        <authorList>
            <person name="Pandit P.S."/>
            <person name="Pore S.D."/>
            <person name="Arora P."/>
            <person name="Kapse N.G."/>
            <person name="Dhakephalkar P.K."/>
            <person name="Rahalkar M.C."/>
        </authorList>
    </citation>
    <scope>NUCLEOTIDE SEQUENCE [LARGE SCALE GENOMIC DNA]</scope>
    <source>
        <strain evidence="10">Sn10-6</strain>
    </source>
</reference>
<reference evidence="9 10" key="2">
    <citation type="journal article" date="2016" name="Microb. Ecol.">
        <title>Genome Characteristics of a Novel Type I Methanotroph (Sn10-6) Isolated from a Flooded Indian Rice Field.</title>
        <authorList>
            <person name="Rahalkar M.C."/>
            <person name="Pandit P.S."/>
            <person name="Dhakephalkar P.K."/>
            <person name="Pore S."/>
            <person name="Arora P."/>
            <person name="Kapse N."/>
        </authorList>
    </citation>
    <scope>NUCLEOTIDE SEQUENCE [LARGE SCALE GENOMIC DNA]</scope>
    <source>
        <strain evidence="9 10">Sn10-6</strain>
    </source>
</reference>
<evidence type="ECO:0000256" key="7">
    <source>
        <dbReference type="SAM" id="Phobius"/>
    </source>
</evidence>
<feature type="domain" description="J" evidence="8">
    <location>
        <begin position="110"/>
        <end position="163"/>
    </location>
</feature>
<dbReference type="AlphaFoldDB" id="A0A0F3IMR2"/>
<evidence type="ECO:0000256" key="5">
    <source>
        <dbReference type="ARBA" id="ARBA00023186"/>
    </source>
</evidence>
<dbReference type="FunFam" id="1.10.287.110:FF:000001">
    <property type="entry name" value="Import inner membrane translocase subunit tim14"/>
    <property type="match status" value="1"/>
</dbReference>
<comment type="caution">
    <text evidence="9">The sequence shown here is derived from an EMBL/GenBank/DDBJ whole genome shotgun (WGS) entry which is preliminary data.</text>
</comment>
<evidence type="ECO:0000256" key="4">
    <source>
        <dbReference type="ARBA" id="ARBA00023136"/>
    </source>
</evidence>
<evidence type="ECO:0000256" key="2">
    <source>
        <dbReference type="ARBA" id="ARBA00022692"/>
    </source>
</evidence>
<dbReference type="Pfam" id="PF00226">
    <property type="entry name" value="DnaJ"/>
    <property type="match status" value="1"/>
</dbReference>
<dbReference type="CDD" id="cd06257">
    <property type="entry name" value="DnaJ"/>
    <property type="match status" value="1"/>
</dbReference>
<dbReference type="GO" id="GO:0016020">
    <property type="term" value="C:membrane"/>
    <property type="evidence" value="ECO:0007669"/>
    <property type="project" value="UniProtKB-SubCell"/>
</dbReference>
<evidence type="ECO:0000259" key="8">
    <source>
        <dbReference type="PROSITE" id="PS50076"/>
    </source>
</evidence>
<evidence type="ECO:0000313" key="10">
    <source>
        <dbReference type="Proteomes" id="UP000033684"/>
    </source>
</evidence>
<dbReference type="Gene3D" id="1.10.287.110">
    <property type="entry name" value="DnaJ domain"/>
    <property type="match status" value="1"/>
</dbReference>
<sequence length="163" mass="18228">MRILLVVLIAVIAYVLLHKTLKKFAITWLKPSQLAILASLIALLGFLASTGHLNWLFATIGIAIAYLLRMAPMLLRIFLQYKYAKHAQQKPHADSYHEDGAHKAKMTTTEAYDILGLKPGANEQDIINAHRRLMQKNHPDRGGSDYLAAKINLAKHTLLKGHS</sequence>
<gene>
    <name evidence="9" type="ORF">VZ94_08705</name>
</gene>
<evidence type="ECO:0000313" key="9">
    <source>
        <dbReference type="EMBL" id="KJV06849.1"/>
    </source>
</evidence>
<organism evidence="9 10">
    <name type="scientific">Methylocucumis oryzae</name>
    <dbReference type="NCBI Taxonomy" id="1632867"/>
    <lineage>
        <taxon>Bacteria</taxon>
        <taxon>Pseudomonadati</taxon>
        <taxon>Pseudomonadota</taxon>
        <taxon>Gammaproteobacteria</taxon>
        <taxon>Methylococcales</taxon>
        <taxon>Methylococcaceae</taxon>
        <taxon>Methylocucumis</taxon>
    </lineage>
</organism>
<evidence type="ECO:0000256" key="3">
    <source>
        <dbReference type="ARBA" id="ARBA00022989"/>
    </source>
</evidence>
<protein>
    <recommendedName>
        <fullName evidence="8">J domain-containing protein</fullName>
    </recommendedName>
</protein>
<keyword evidence="10" id="KW-1185">Reference proteome</keyword>